<gene>
    <name evidence="2" type="ordered locus">WEN_02755</name>
</gene>
<dbReference type="KEGG" id="mwe:WEN_02755"/>
<keyword evidence="1" id="KW-1133">Transmembrane helix</keyword>
<dbReference type="EMBL" id="CP003703">
    <property type="protein sequence ID" value="AFN65334.1"/>
    <property type="molecule type" value="Genomic_DNA"/>
</dbReference>
<proteinExistence type="predicted"/>
<dbReference type="Proteomes" id="UP000009005">
    <property type="component" value="Chromosome"/>
</dbReference>
<evidence type="ECO:0000313" key="2">
    <source>
        <dbReference type="EMBL" id="AFN65334.1"/>
    </source>
</evidence>
<sequence length="145" mass="16174">MFSFILPFFEENSRPGADHTAASLIGLGGTILMLIAQKQLMGVKKTRNTAGLNENFLFWQCITCFFLGITSIFGIIGPCQEAGKLYKWIIIDGLLILMNGFLFYSNFFTYKIKLENMAAAKKAGMSEGEHYEKVIAPSLLQQSKT</sequence>
<keyword evidence="3" id="KW-1185">Reference proteome</keyword>
<organism evidence="2 3">
    <name type="scientific">Mycoplasma wenyonii (strain Massachusetts)</name>
    <name type="common">Eperythrozoon wenyonii</name>
    <dbReference type="NCBI Taxonomy" id="1197325"/>
    <lineage>
        <taxon>Bacteria</taxon>
        <taxon>Bacillati</taxon>
        <taxon>Mycoplasmatota</taxon>
        <taxon>Mollicutes</taxon>
        <taxon>Mycoplasmataceae</taxon>
        <taxon>Mycoplasma</taxon>
    </lineage>
</organism>
<evidence type="ECO:0000313" key="3">
    <source>
        <dbReference type="Proteomes" id="UP000009005"/>
    </source>
</evidence>
<keyword evidence="1" id="KW-0472">Membrane</keyword>
<evidence type="ECO:0000256" key="1">
    <source>
        <dbReference type="SAM" id="Phobius"/>
    </source>
</evidence>
<accession>I6YM17</accession>
<feature type="transmembrane region" description="Helical" evidence="1">
    <location>
        <begin position="20"/>
        <end position="36"/>
    </location>
</feature>
<dbReference type="AlphaFoldDB" id="I6YM17"/>
<dbReference type="PATRIC" id="fig|1197325.3.peg.593"/>
<feature type="transmembrane region" description="Helical" evidence="1">
    <location>
        <begin position="88"/>
        <end position="107"/>
    </location>
</feature>
<dbReference type="RefSeq" id="WP_014850043.1">
    <property type="nucleotide sequence ID" value="NC_018149.1"/>
</dbReference>
<dbReference type="OrthoDB" id="398969at2"/>
<name>I6YM17_MYCWM</name>
<keyword evidence="1" id="KW-0812">Transmembrane</keyword>
<dbReference type="STRING" id="1197325.WEN_02755"/>
<reference evidence="2 3" key="1">
    <citation type="journal article" date="2012" name="J. Bacteriol.">
        <title>Complete genome sequence of Mycoplasma wenyonii strain Massachusetts.</title>
        <authorList>
            <person name="Dos Santos A.P."/>
            <person name="Guimaraes A.M."/>
            <person name="do Nascimento N.C."/>
            <person name="Sanmiguel P.J."/>
            <person name="Messick J.B."/>
        </authorList>
    </citation>
    <scope>NUCLEOTIDE SEQUENCE [LARGE SCALE GENOMIC DNA]</scope>
    <source>
        <strain evidence="2 3">Massachusetts</strain>
    </source>
</reference>
<feature type="transmembrane region" description="Helical" evidence="1">
    <location>
        <begin position="56"/>
        <end position="76"/>
    </location>
</feature>
<protein>
    <submittedName>
        <fullName evidence="2">Uncharacterized protein</fullName>
    </submittedName>
</protein>
<dbReference type="HOGENOM" id="CLU_151900_0_0_14"/>